<dbReference type="PANTHER" id="PTHR10545">
    <property type="entry name" value="DIAMINE N-ACETYLTRANSFERASE"/>
    <property type="match status" value="1"/>
</dbReference>
<organism evidence="4 5">
    <name type="scientific">Ideonella azotifigens</name>
    <dbReference type="NCBI Taxonomy" id="513160"/>
    <lineage>
        <taxon>Bacteria</taxon>
        <taxon>Pseudomonadati</taxon>
        <taxon>Pseudomonadota</taxon>
        <taxon>Betaproteobacteria</taxon>
        <taxon>Burkholderiales</taxon>
        <taxon>Sphaerotilaceae</taxon>
        <taxon>Ideonella</taxon>
    </lineage>
</organism>
<feature type="domain" description="N-acetyltransferase" evidence="3">
    <location>
        <begin position="9"/>
        <end position="165"/>
    </location>
</feature>
<dbReference type="InterPro" id="IPR016181">
    <property type="entry name" value="Acyl_CoA_acyltransferase"/>
</dbReference>
<evidence type="ECO:0000256" key="2">
    <source>
        <dbReference type="ARBA" id="ARBA00023315"/>
    </source>
</evidence>
<reference evidence="5" key="1">
    <citation type="journal article" date="2019" name="Int. J. Syst. Evol. Microbiol.">
        <title>The Global Catalogue of Microorganisms (GCM) 10K type strain sequencing project: providing services to taxonomists for standard genome sequencing and annotation.</title>
        <authorList>
            <consortium name="The Broad Institute Genomics Platform"/>
            <consortium name="The Broad Institute Genome Sequencing Center for Infectious Disease"/>
            <person name="Wu L."/>
            <person name="Ma J."/>
        </authorList>
    </citation>
    <scope>NUCLEOTIDE SEQUENCE [LARGE SCALE GENOMIC DNA]</scope>
    <source>
        <strain evidence="5">JCM 15503</strain>
    </source>
</reference>
<dbReference type="Gene3D" id="3.40.630.30">
    <property type="match status" value="1"/>
</dbReference>
<accession>A0ABP3V7C7</accession>
<evidence type="ECO:0000313" key="4">
    <source>
        <dbReference type="EMBL" id="GAA0750642.1"/>
    </source>
</evidence>
<comment type="caution">
    <text evidence="4">The sequence shown here is derived from an EMBL/GenBank/DDBJ whole genome shotgun (WGS) entry which is preliminary data.</text>
</comment>
<protein>
    <submittedName>
        <fullName evidence="4">GNAT family N-acetyltransferase</fullName>
    </submittedName>
</protein>
<evidence type="ECO:0000256" key="1">
    <source>
        <dbReference type="ARBA" id="ARBA00022679"/>
    </source>
</evidence>
<keyword evidence="1" id="KW-0808">Transferase</keyword>
<dbReference type="CDD" id="cd04301">
    <property type="entry name" value="NAT_SF"/>
    <property type="match status" value="1"/>
</dbReference>
<evidence type="ECO:0000313" key="5">
    <source>
        <dbReference type="Proteomes" id="UP001500279"/>
    </source>
</evidence>
<dbReference type="PROSITE" id="PS51186">
    <property type="entry name" value="GNAT"/>
    <property type="match status" value="1"/>
</dbReference>
<proteinExistence type="predicted"/>
<dbReference type="PANTHER" id="PTHR10545:SF29">
    <property type="entry name" value="GH14572P-RELATED"/>
    <property type="match status" value="1"/>
</dbReference>
<dbReference type="InterPro" id="IPR051016">
    <property type="entry name" value="Diverse_Substrate_AcTransf"/>
</dbReference>
<dbReference type="Pfam" id="PF00583">
    <property type="entry name" value="Acetyltransf_1"/>
    <property type="match status" value="1"/>
</dbReference>
<name>A0ABP3V7C7_9BURK</name>
<dbReference type="RefSeq" id="WP_141291991.1">
    <property type="nucleotide sequence ID" value="NZ_BAAAEW010000011.1"/>
</dbReference>
<dbReference type="InterPro" id="IPR000182">
    <property type="entry name" value="GNAT_dom"/>
</dbReference>
<gene>
    <name evidence="4" type="ORF">GCM10009107_22640</name>
</gene>
<evidence type="ECO:0000259" key="3">
    <source>
        <dbReference type="PROSITE" id="PS51186"/>
    </source>
</evidence>
<keyword evidence="2" id="KW-0012">Acyltransferase</keyword>
<dbReference type="SUPFAM" id="SSF55729">
    <property type="entry name" value="Acyl-CoA N-acyltransferases (Nat)"/>
    <property type="match status" value="1"/>
</dbReference>
<dbReference type="EMBL" id="BAAAEW010000011">
    <property type="protein sequence ID" value="GAA0750642.1"/>
    <property type="molecule type" value="Genomic_DNA"/>
</dbReference>
<keyword evidence="5" id="KW-1185">Reference proteome</keyword>
<dbReference type="Proteomes" id="UP001500279">
    <property type="component" value="Unassembled WGS sequence"/>
</dbReference>
<sequence>MNTLPDALPLIRAAEPRDLPAVVGLIHELAEFESLTHLFEATPEALGRHLFAERPSAECLVAQQGDTLVGFALFFTTFSTFKCKPSLYLEDLYVQPAQRGNGLGKRLLKQLGALAVARGYGRFEWCVLDWNTNAIAFYEKMGASLLPDWRLCRLSGDALQAFAAPA</sequence>